<keyword evidence="4" id="KW-1185">Reference proteome</keyword>
<dbReference type="SMART" id="SM01065">
    <property type="entry name" value="CBM_2"/>
    <property type="match status" value="1"/>
</dbReference>
<dbReference type="InterPro" id="IPR013784">
    <property type="entry name" value="Carb-bd-like_fold"/>
</dbReference>
<proteinExistence type="predicted"/>
<dbReference type="CDD" id="cd05467">
    <property type="entry name" value="CBM20"/>
    <property type="match status" value="1"/>
</dbReference>
<dbReference type="PROSITE" id="PS51166">
    <property type="entry name" value="CBM20"/>
    <property type="match status" value="1"/>
</dbReference>
<dbReference type="InterPro" id="IPR013783">
    <property type="entry name" value="Ig-like_fold"/>
</dbReference>
<evidence type="ECO:0000259" key="2">
    <source>
        <dbReference type="PROSITE" id="PS51166"/>
    </source>
</evidence>
<comment type="caution">
    <text evidence="3">The sequence shown here is derived from an EMBL/GenBank/DDBJ whole genome shotgun (WGS) entry which is preliminary data.</text>
</comment>
<evidence type="ECO:0000313" key="4">
    <source>
        <dbReference type="Proteomes" id="UP001190700"/>
    </source>
</evidence>
<evidence type="ECO:0000256" key="1">
    <source>
        <dbReference type="SAM" id="MobiDB-lite"/>
    </source>
</evidence>
<dbReference type="EMBL" id="LGRX02009782">
    <property type="protein sequence ID" value="KAK3271404.1"/>
    <property type="molecule type" value="Genomic_DNA"/>
</dbReference>
<dbReference type="Gene3D" id="2.60.40.10">
    <property type="entry name" value="Immunoglobulins"/>
    <property type="match status" value="1"/>
</dbReference>
<dbReference type="Proteomes" id="UP001190700">
    <property type="component" value="Unassembled WGS sequence"/>
</dbReference>
<feature type="region of interest" description="Disordered" evidence="1">
    <location>
        <begin position="50"/>
        <end position="91"/>
    </location>
</feature>
<organism evidence="3 4">
    <name type="scientific">Cymbomonas tetramitiformis</name>
    <dbReference type="NCBI Taxonomy" id="36881"/>
    <lineage>
        <taxon>Eukaryota</taxon>
        <taxon>Viridiplantae</taxon>
        <taxon>Chlorophyta</taxon>
        <taxon>Pyramimonadophyceae</taxon>
        <taxon>Pyramimonadales</taxon>
        <taxon>Pyramimonadaceae</taxon>
        <taxon>Cymbomonas</taxon>
    </lineage>
</organism>
<gene>
    <name evidence="3" type="ORF">CYMTET_20243</name>
</gene>
<feature type="domain" description="CBM20" evidence="2">
    <location>
        <begin position="229"/>
        <end position="338"/>
    </location>
</feature>
<dbReference type="GO" id="GO:0016020">
    <property type="term" value="C:membrane"/>
    <property type="evidence" value="ECO:0007669"/>
    <property type="project" value="TreeGrafter"/>
</dbReference>
<feature type="compositionally biased region" description="Basic and acidic residues" evidence="1">
    <location>
        <begin position="57"/>
        <end position="71"/>
    </location>
</feature>
<reference evidence="3 4" key="1">
    <citation type="journal article" date="2015" name="Genome Biol. Evol.">
        <title>Comparative Genomics of a Bacterivorous Green Alga Reveals Evolutionary Causalities and Consequences of Phago-Mixotrophic Mode of Nutrition.</title>
        <authorList>
            <person name="Burns J.A."/>
            <person name="Paasch A."/>
            <person name="Narechania A."/>
            <person name="Kim E."/>
        </authorList>
    </citation>
    <scope>NUCLEOTIDE SEQUENCE [LARGE SCALE GENOMIC DNA]</scope>
    <source>
        <strain evidence="3 4">PLY_AMNH</strain>
    </source>
</reference>
<evidence type="ECO:0000313" key="3">
    <source>
        <dbReference type="EMBL" id="KAK3271404.1"/>
    </source>
</evidence>
<dbReference type="InterPro" id="IPR002044">
    <property type="entry name" value="CBM20"/>
</dbReference>
<sequence length="364" mass="40909">MLKSSAPVVVQPFQESSIRTKLRSARNTALPINKALPVTFCSFERASQFSPTFSSGKRHDSVPSRTDKSEESLDLLVPRSSNYPPSGLSDHVPASLKPKVYTFPVDKRSAGAGASHLAARTKLPASPQELDIETLKLDFQEKEVHAVRLKQYEYAQRLQKAVADVETLQGTFHFLETQEAAAVSARDYKTAENMKKQLDKSYAVFEAIKNNDYTSDEYVDPFEACDFANASKGLVAVRLRVCYEVDFGHSLHALGSIPQLGQWNVENCRQMQWTEGHNWVLHLNVERGSTFEFKFLIKSPPQDGEEEEHIRWQDDPNRSVELPETFLRSADVIGTWDRDEENEVVWTCQGLSAGDMPGEVSPVN</sequence>
<name>A0AAE0G4H6_9CHLO</name>
<dbReference type="AlphaFoldDB" id="A0AAE0G4H6"/>
<dbReference type="GO" id="GO:2001070">
    <property type="term" value="F:starch binding"/>
    <property type="evidence" value="ECO:0007669"/>
    <property type="project" value="InterPro"/>
</dbReference>
<dbReference type="Pfam" id="PF00686">
    <property type="entry name" value="CBM_20"/>
    <property type="match status" value="1"/>
</dbReference>
<dbReference type="PANTHER" id="PTHR15048:SF0">
    <property type="entry name" value="STARCH-BINDING DOMAIN-CONTAINING PROTEIN 1"/>
    <property type="match status" value="1"/>
</dbReference>
<dbReference type="SUPFAM" id="SSF49452">
    <property type="entry name" value="Starch-binding domain-like"/>
    <property type="match status" value="1"/>
</dbReference>
<accession>A0AAE0G4H6</accession>
<protein>
    <recommendedName>
        <fullName evidence="2">CBM20 domain-containing protein</fullName>
    </recommendedName>
</protein>
<dbReference type="PANTHER" id="PTHR15048">
    <property type="entry name" value="STARCH-BINDING DOMAIN-CONTAINING PROTEIN 1"/>
    <property type="match status" value="1"/>
</dbReference>